<dbReference type="InterPro" id="IPR045621">
    <property type="entry name" value="BPD_transp_1_N"/>
</dbReference>
<evidence type="ECO:0000256" key="6">
    <source>
        <dbReference type="ARBA" id="ARBA00023136"/>
    </source>
</evidence>
<dbReference type="Proteomes" id="UP001595593">
    <property type="component" value="Unassembled WGS sequence"/>
</dbReference>
<keyword evidence="10" id="KW-1185">Reference proteome</keyword>
<sequence>MLRHIVQRLLMTAPVMLGVLLVGFLLMQVVPNDPAIVRAGPSATPDVVEAIRRDLGLDQPLWVQFGVYLWRLLQGDLGVSIINNVAVTQELGATIGPTLELMFASLFWSIPIGILLGTVAAYYRGSVLDRVVTALSVAGGSVPVFFLGLMLIWFVGFQWQLLPFTGRGGPLWTLEGWQAIAMPAFTLGGVFIAPVARMTRTAVLEVLGAEHVRTARAKGLAESTVVMRHALRNAMIPVVTLIGLQIGFLLGGAVVTETVFSWPGVGRLAVGAILSSDFPMAQGTIIVLSLGFILVNLVVDVLYVALDPRMRAA</sequence>
<feature type="domain" description="ABC transmembrane type-1" evidence="8">
    <location>
        <begin position="95"/>
        <end position="303"/>
    </location>
</feature>
<keyword evidence="4 7" id="KW-0812">Transmembrane</keyword>
<evidence type="ECO:0000256" key="4">
    <source>
        <dbReference type="ARBA" id="ARBA00022692"/>
    </source>
</evidence>
<keyword evidence="5 7" id="KW-1133">Transmembrane helix</keyword>
<feature type="transmembrane region" description="Helical" evidence="7">
    <location>
        <begin position="135"/>
        <end position="156"/>
    </location>
</feature>
<name>A0ABV7FZ10_9PROT</name>
<feature type="transmembrane region" description="Helical" evidence="7">
    <location>
        <begin position="285"/>
        <end position="306"/>
    </location>
</feature>
<dbReference type="RefSeq" id="WP_379596504.1">
    <property type="nucleotide sequence ID" value="NZ_JBHRTN010000010.1"/>
</dbReference>
<comment type="caution">
    <text evidence="9">The sequence shown here is derived from an EMBL/GenBank/DDBJ whole genome shotgun (WGS) entry which is preliminary data.</text>
</comment>
<organism evidence="9 10">
    <name type="scientific">Teichococcus globiformis</name>
    <dbReference type="NCBI Taxonomy" id="2307229"/>
    <lineage>
        <taxon>Bacteria</taxon>
        <taxon>Pseudomonadati</taxon>
        <taxon>Pseudomonadota</taxon>
        <taxon>Alphaproteobacteria</taxon>
        <taxon>Acetobacterales</taxon>
        <taxon>Roseomonadaceae</taxon>
        <taxon>Roseomonas</taxon>
    </lineage>
</organism>
<evidence type="ECO:0000256" key="7">
    <source>
        <dbReference type="RuleBase" id="RU363032"/>
    </source>
</evidence>
<comment type="similarity">
    <text evidence="7">Belongs to the binding-protein-dependent transport system permease family.</text>
</comment>
<dbReference type="Gene3D" id="1.10.3720.10">
    <property type="entry name" value="MetI-like"/>
    <property type="match status" value="1"/>
</dbReference>
<keyword evidence="6 7" id="KW-0472">Membrane</keyword>
<evidence type="ECO:0000313" key="9">
    <source>
        <dbReference type="EMBL" id="MFC3125657.1"/>
    </source>
</evidence>
<dbReference type="CDD" id="cd06261">
    <property type="entry name" value="TM_PBP2"/>
    <property type="match status" value="1"/>
</dbReference>
<feature type="transmembrane region" description="Helical" evidence="7">
    <location>
        <begin position="101"/>
        <end position="123"/>
    </location>
</feature>
<evidence type="ECO:0000256" key="1">
    <source>
        <dbReference type="ARBA" id="ARBA00004651"/>
    </source>
</evidence>
<dbReference type="PANTHER" id="PTHR43163:SF6">
    <property type="entry name" value="DIPEPTIDE TRANSPORT SYSTEM PERMEASE PROTEIN DPPB-RELATED"/>
    <property type="match status" value="1"/>
</dbReference>
<evidence type="ECO:0000256" key="3">
    <source>
        <dbReference type="ARBA" id="ARBA00022475"/>
    </source>
</evidence>
<dbReference type="EMBL" id="JBHRTN010000010">
    <property type="protein sequence ID" value="MFC3125657.1"/>
    <property type="molecule type" value="Genomic_DNA"/>
</dbReference>
<evidence type="ECO:0000259" key="8">
    <source>
        <dbReference type="PROSITE" id="PS50928"/>
    </source>
</evidence>
<gene>
    <name evidence="9" type="ORF">ACFOD4_11325</name>
</gene>
<proteinExistence type="inferred from homology"/>
<dbReference type="InterPro" id="IPR000515">
    <property type="entry name" value="MetI-like"/>
</dbReference>
<comment type="subcellular location">
    <subcellularLocation>
        <location evidence="1 7">Cell membrane</location>
        <topology evidence="1 7">Multi-pass membrane protein</topology>
    </subcellularLocation>
</comment>
<feature type="transmembrane region" description="Helical" evidence="7">
    <location>
        <begin position="176"/>
        <end position="196"/>
    </location>
</feature>
<dbReference type="Pfam" id="PF19300">
    <property type="entry name" value="BPD_transp_1_N"/>
    <property type="match status" value="1"/>
</dbReference>
<keyword evidence="3" id="KW-1003">Cell membrane</keyword>
<dbReference type="SUPFAM" id="SSF161098">
    <property type="entry name" value="MetI-like"/>
    <property type="match status" value="1"/>
</dbReference>
<feature type="transmembrane region" description="Helical" evidence="7">
    <location>
        <begin position="234"/>
        <end position="255"/>
    </location>
</feature>
<feature type="transmembrane region" description="Helical" evidence="7">
    <location>
        <begin position="9"/>
        <end position="30"/>
    </location>
</feature>
<evidence type="ECO:0000256" key="2">
    <source>
        <dbReference type="ARBA" id="ARBA00022448"/>
    </source>
</evidence>
<dbReference type="Pfam" id="PF00528">
    <property type="entry name" value="BPD_transp_1"/>
    <property type="match status" value="1"/>
</dbReference>
<reference evidence="10" key="1">
    <citation type="journal article" date="2019" name="Int. J. Syst. Evol. Microbiol.">
        <title>The Global Catalogue of Microorganisms (GCM) 10K type strain sequencing project: providing services to taxonomists for standard genome sequencing and annotation.</title>
        <authorList>
            <consortium name="The Broad Institute Genomics Platform"/>
            <consortium name="The Broad Institute Genome Sequencing Center for Infectious Disease"/>
            <person name="Wu L."/>
            <person name="Ma J."/>
        </authorList>
    </citation>
    <scope>NUCLEOTIDE SEQUENCE [LARGE SCALE GENOMIC DNA]</scope>
    <source>
        <strain evidence="10">KCTC 52094</strain>
    </source>
</reference>
<dbReference type="PANTHER" id="PTHR43163">
    <property type="entry name" value="DIPEPTIDE TRANSPORT SYSTEM PERMEASE PROTEIN DPPB-RELATED"/>
    <property type="match status" value="1"/>
</dbReference>
<dbReference type="InterPro" id="IPR035906">
    <property type="entry name" value="MetI-like_sf"/>
</dbReference>
<dbReference type="PROSITE" id="PS50928">
    <property type="entry name" value="ABC_TM1"/>
    <property type="match status" value="1"/>
</dbReference>
<evidence type="ECO:0000313" key="10">
    <source>
        <dbReference type="Proteomes" id="UP001595593"/>
    </source>
</evidence>
<accession>A0ABV7FZ10</accession>
<protein>
    <submittedName>
        <fullName evidence="9">ABC transporter permease</fullName>
    </submittedName>
</protein>
<keyword evidence="2 7" id="KW-0813">Transport</keyword>
<evidence type="ECO:0000256" key="5">
    <source>
        <dbReference type="ARBA" id="ARBA00022989"/>
    </source>
</evidence>